<keyword evidence="1" id="KW-0812">Transmembrane</keyword>
<evidence type="ECO:0000313" key="4">
    <source>
        <dbReference type="EMBL" id="MFC4107459.1"/>
    </source>
</evidence>
<keyword evidence="1" id="KW-1133">Transmembrane helix</keyword>
<dbReference type="Pfam" id="PF23494">
    <property type="entry name" value="bPH_10"/>
    <property type="match status" value="1"/>
</dbReference>
<sequence>MNRNLVPPSSYSGPVVVTGPVADLIVMWCGFPLLGAGLGWLVRASVGHLVGLPLVPFKAVLRLLAAQPEPRATIVPVAVGAALGLCLAAIGSWERLRVTVTADRVGLRRGGSTREIARGAVRSAYLEDGHLVLLGPDAGPLAREKADLDPDRLRQAFTGHGYRWLADGDPYADRYRLWLEGQPDLPAGAGPLLRSRQRALEQNRREEAEALREDLARLGVVVRDRDGRQQWRPTDRPT</sequence>
<keyword evidence="5" id="KW-1185">Reference proteome</keyword>
<dbReference type="RefSeq" id="WP_377546393.1">
    <property type="nucleotide sequence ID" value="NZ_JBHSBN010000010.1"/>
</dbReference>
<evidence type="ECO:0008006" key="6">
    <source>
        <dbReference type="Google" id="ProtNLM"/>
    </source>
</evidence>
<name>A0ABV8KN56_9ACTN</name>
<dbReference type="EMBL" id="JBHSBN010000010">
    <property type="protein sequence ID" value="MFC4107459.1"/>
    <property type="molecule type" value="Genomic_DNA"/>
</dbReference>
<evidence type="ECO:0000259" key="3">
    <source>
        <dbReference type="Pfam" id="PF23494"/>
    </source>
</evidence>
<proteinExistence type="predicted"/>
<feature type="transmembrane region" description="Helical" evidence="1">
    <location>
        <begin position="12"/>
        <end position="34"/>
    </location>
</feature>
<reference evidence="5" key="1">
    <citation type="journal article" date="2019" name="Int. J. Syst. Evol. Microbiol.">
        <title>The Global Catalogue of Microorganisms (GCM) 10K type strain sequencing project: providing services to taxonomists for standard genome sequencing and annotation.</title>
        <authorList>
            <consortium name="The Broad Institute Genomics Platform"/>
            <consortium name="The Broad Institute Genome Sequencing Center for Infectious Disease"/>
            <person name="Wu L."/>
            <person name="Ma J."/>
        </authorList>
    </citation>
    <scope>NUCLEOTIDE SEQUENCE [LARGE SCALE GENOMIC DNA]</scope>
    <source>
        <strain evidence="5">2902at01</strain>
    </source>
</reference>
<feature type="domain" description="Cysteinyl-tRNA ligase anticodon binding" evidence="2">
    <location>
        <begin position="183"/>
        <end position="232"/>
    </location>
</feature>
<dbReference type="InterPro" id="IPR057798">
    <property type="entry name" value="PH_YqeB"/>
</dbReference>
<gene>
    <name evidence="4" type="ORF">ACFOX0_16200</name>
</gene>
<feature type="transmembrane region" description="Helical" evidence="1">
    <location>
        <begin position="73"/>
        <end position="93"/>
    </location>
</feature>
<evidence type="ECO:0000259" key="2">
    <source>
        <dbReference type="Pfam" id="PF23493"/>
    </source>
</evidence>
<comment type="caution">
    <text evidence="4">The sequence shown here is derived from an EMBL/GenBank/DDBJ whole genome shotgun (WGS) entry which is preliminary data.</text>
</comment>
<dbReference type="Pfam" id="PF23493">
    <property type="entry name" value="CysS_C"/>
    <property type="match status" value="1"/>
</dbReference>
<dbReference type="InterPro" id="IPR056411">
    <property type="entry name" value="CysS_C"/>
</dbReference>
<organism evidence="4 5">
    <name type="scientific">Micromonospora zhanjiangensis</name>
    <dbReference type="NCBI Taxonomy" id="1522057"/>
    <lineage>
        <taxon>Bacteria</taxon>
        <taxon>Bacillati</taxon>
        <taxon>Actinomycetota</taxon>
        <taxon>Actinomycetes</taxon>
        <taxon>Micromonosporales</taxon>
        <taxon>Micromonosporaceae</taxon>
        <taxon>Micromonospora</taxon>
    </lineage>
</organism>
<feature type="transmembrane region" description="Helical" evidence="1">
    <location>
        <begin position="40"/>
        <end position="61"/>
    </location>
</feature>
<feature type="domain" description="YqeB PH" evidence="3">
    <location>
        <begin position="16"/>
        <end position="164"/>
    </location>
</feature>
<accession>A0ABV8KN56</accession>
<evidence type="ECO:0000313" key="5">
    <source>
        <dbReference type="Proteomes" id="UP001595868"/>
    </source>
</evidence>
<evidence type="ECO:0000256" key="1">
    <source>
        <dbReference type="SAM" id="Phobius"/>
    </source>
</evidence>
<dbReference type="Proteomes" id="UP001595868">
    <property type="component" value="Unassembled WGS sequence"/>
</dbReference>
<protein>
    <recommendedName>
        <fullName evidence="6">DUF308 domain-containing protein</fullName>
    </recommendedName>
</protein>
<keyword evidence="1" id="KW-0472">Membrane</keyword>